<feature type="chain" id="PRO_5046972128" description="Ommochrome-binding protein" evidence="1">
    <location>
        <begin position="35"/>
        <end position="297"/>
    </location>
</feature>
<evidence type="ECO:0000256" key="1">
    <source>
        <dbReference type="SAM" id="SignalP"/>
    </source>
</evidence>
<reference evidence="2 3" key="1">
    <citation type="submission" date="2024-06" db="EMBL/GenBank/DDBJ databases">
        <title>A chromosome-level genome assembly of beet webworm, Loxostege sticticalis.</title>
        <authorList>
            <person name="Zhang Y."/>
        </authorList>
    </citation>
    <scope>NUCLEOTIDE SEQUENCE [LARGE SCALE GENOMIC DNA]</scope>
    <source>
        <strain evidence="2">AQ026</strain>
        <tissue evidence="2">Whole body</tissue>
    </source>
</reference>
<protein>
    <recommendedName>
        <fullName evidence="4">Ommochrome-binding protein</fullName>
    </recommendedName>
</protein>
<dbReference type="EMBL" id="JBEUOH010000012">
    <property type="protein sequence ID" value="KAL0881259.1"/>
    <property type="molecule type" value="Genomic_DNA"/>
</dbReference>
<sequence>MFFHFKINKLFYHCLQMNLAILLAVAALVGGNAADECRGIYRVSSRDGQVLKDGVDSPYQLALDTDTNTLFFSYSTDGVNEAFQSMYLNLKDGTSGIIRGVVSGFAHAYDSQHQIVYIGGSDGIYKFDYDTKTAVNLNITDGNIWQMFYRNGLYFTTYPEEKSFVYKNGKVERVNELKRNKTMLIAVDEDGSLFFVHDGGLKRVKNGEIVAVGDYNVNAFNTYAGKLYFSTPTAIYMVSEGAVKKVVSFANTFGFAIENHQQLIYAADRSVVRVTLTHDMCVDDKEVEDKSSNNVED</sequence>
<dbReference type="Proteomes" id="UP001549920">
    <property type="component" value="Unassembled WGS sequence"/>
</dbReference>
<keyword evidence="3" id="KW-1185">Reference proteome</keyword>
<feature type="signal peptide" evidence="1">
    <location>
        <begin position="1"/>
        <end position="34"/>
    </location>
</feature>
<name>A0ABR3HXI0_LOXSC</name>
<dbReference type="SUPFAM" id="SSF63829">
    <property type="entry name" value="Calcium-dependent phosphotriesterase"/>
    <property type="match status" value="1"/>
</dbReference>
<organism evidence="2 3">
    <name type="scientific">Loxostege sticticalis</name>
    <name type="common">Beet webworm moth</name>
    <dbReference type="NCBI Taxonomy" id="481309"/>
    <lineage>
        <taxon>Eukaryota</taxon>
        <taxon>Metazoa</taxon>
        <taxon>Ecdysozoa</taxon>
        <taxon>Arthropoda</taxon>
        <taxon>Hexapoda</taxon>
        <taxon>Insecta</taxon>
        <taxon>Pterygota</taxon>
        <taxon>Neoptera</taxon>
        <taxon>Endopterygota</taxon>
        <taxon>Lepidoptera</taxon>
        <taxon>Glossata</taxon>
        <taxon>Ditrysia</taxon>
        <taxon>Pyraloidea</taxon>
        <taxon>Crambidae</taxon>
        <taxon>Pyraustinae</taxon>
        <taxon>Loxostege</taxon>
    </lineage>
</organism>
<evidence type="ECO:0000313" key="2">
    <source>
        <dbReference type="EMBL" id="KAL0881259.1"/>
    </source>
</evidence>
<evidence type="ECO:0000313" key="3">
    <source>
        <dbReference type="Proteomes" id="UP001549920"/>
    </source>
</evidence>
<keyword evidence="1" id="KW-0732">Signal</keyword>
<comment type="caution">
    <text evidence="2">The sequence shown here is derived from an EMBL/GenBank/DDBJ whole genome shotgun (WGS) entry which is preliminary data.</text>
</comment>
<accession>A0ABR3HXI0</accession>
<dbReference type="Gene3D" id="2.130.10.10">
    <property type="entry name" value="YVTN repeat-like/Quinoprotein amine dehydrogenase"/>
    <property type="match status" value="1"/>
</dbReference>
<evidence type="ECO:0008006" key="4">
    <source>
        <dbReference type="Google" id="ProtNLM"/>
    </source>
</evidence>
<dbReference type="InterPro" id="IPR015943">
    <property type="entry name" value="WD40/YVTN_repeat-like_dom_sf"/>
</dbReference>
<gene>
    <name evidence="2" type="ORF">ABMA27_002356</name>
</gene>
<proteinExistence type="predicted"/>